<name>X0YR52_9ZZZZ</name>
<sequence>MPLFNRERKKGPVRDILLPRTTSLRPKDIFDAKFTYDQAMKEEGNPGPSPSTRPTKPSGASMAESKSSACVPCAKNHVSTISGVLNESVRFARKDG</sequence>
<dbReference type="EMBL" id="BART01008837">
    <property type="protein sequence ID" value="GAG58809.1"/>
    <property type="molecule type" value="Genomic_DNA"/>
</dbReference>
<evidence type="ECO:0000313" key="2">
    <source>
        <dbReference type="EMBL" id="GAG58809.1"/>
    </source>
</evidence>
<accession>X0YR52</accession>
<organism evidence="2">
    <name type="scientific">marine sediment metagenome</name>
    <dbReference type="NCBI Taxonomy" id="412755"/>
    <lineage>
        <taxon>unclassified sequences</taxon>
        <taxon>metagenomes</taxon>
        <taxon>ecological metagenomes</taxon>
    </lineage>
</organism>
<reference evidence="2" key="1">
    <citation type="journal article" date="2014" name="Front. Microbiol.">
        <title>High frequency of phylogenetically diverse reductive dehalogenase-homologous genes in deep subseafloor sedimentary metagenomes.</title>
        <authorList>
            <person name="Kawai M."/>
            <person name="Futagami T."/>
            <person name="Toyoda A."/>
            <person name="Takaki Y."/>
            <person name="Nishi S."/>
            <person name="Hori S."/>
            <person name="Arai W."/>
            <person name="Tsubouchi T."/>
            <person name="Morono Y."/>
            <person name="Uchiyama I."/>
            <person name="Ito T."/>
            <person name="Fujiyama A."/>
            <person name="Inagaki F."/>
            <person name="Takami H."/>
        </authorList>
    </citation>
    <scope>NUCLEOTIDE SEQUENCE</scope>
    <source>
        <strain evidence="2">Expedition CK06-06</strain>
    </source>
</reference>
<gene>
    <name evidence="2" type="ORF">S01H4_19767</name>
</gene>
<proteinExistence type="predicted"/>
<dbReference type="AlphaFoldDB" id="X0YR52"/>
<evidence type="ECO:0000256" key="1">
    <source>
        <dbReference type="SAM" id="MobiDB-lite"/>
    </source>
</evidence>
<feature type="region of interest" description="Disordered" evidence="1">
    <location>
        <begin position="37"/>
        <end position="67"/>
    </location>
</feature>
<protein>
    <submittedName>
        <fullName evidence="2">Uncharacterized protein</fullName>
    </submittedName>
</protein>
<comment type="caution">
    <text evidence="2">The sequence shown here is derived from an EMBL/GenBank/DDBJ whole genome shotgun (WGS) entry which is preliminary data.</text>
</comment>
<feature type="non-terminal residue" evidence="2">
    <location>
        <position position="96"/>
    </location>
</feature>